<evidence type="ECO:0000313" key="3">
    <source>
        <dbReference type="EMBL" id="KAK3321432.1"/>
    </source>
</evidence>
<keyword evidence="2" id="KW-0732">Signal</keyword>
<keyword evidence="1" id="KW-0812">Transmembrane</keyword>
<accession>A0AAE0IB34</accession>
<dbReference type="EMBL" id="JAUEPO010000005">
    <property type="protein sequence ID" value="KAK3321432.1"/>
    <property type="molecule type" value="Genomic_DNA"/>
</dbReference>
<keyword evidence="1" id="KW-0472">Membrane</keyword>
<evidence type="ECO:0000256" key="1">
    <source>
        <dbReference type="SAM" id="Phobius"/>
    </source>
</evidence>
<reference evidence="3" key="2">
    <citation type="submission" date="2023-06" db="EMBL/GenBank/DDBJ databases">
        <authorList>
            <consortium name="Lawrence Berkeley National Laboratory"/>
            <person name="Haridas S."/>
            <person name="Hensen N."/>
            <person name="Bonometti L."/>
            <person name="Westerberg I."/>
            <person name="Brannstrom I.O."/>
            <person name="Guillou S."/>
            <person name="Cros-Aarteil S."/>
            <person name="Calhoun S."/>
            <person name="Kuo A."/>
            <person name="Mondo S."/>
            <person name="Pangilinan J."/>
            <person name="Riley R."/>
            <person name="Labutti K."/>
            <person name="Andreopoulos B."/>
            <person name="Lipzen A."/>
            <person name="Chen C."/>
            <person name="Yanf M."/>
            <person name="Daum C."/>
            <person name="Ng V."/>
            <person name="Clum A."/>
            <person name="Steindorff A."/>
            <person name="Ohm R."/>
            <person name="Martin F."/>
            <person name="Silar P."/>
            <person name="Natvig D."/>
            <person name="Lalanne C."/>
            <person name="Gautier V."/>
            <person name="Ament-Velasquez S.L."/>
            <person name="Kruys A."/>
            <person name="Hutchinson M.I."/>
            <person name="Powell A.J."/>
            <person name="Barry K."/>
            <person name="Miller A.N."/>
            <person name="Grigoriev I.V."/>
            <person name="Debuchy R."/>
            <person name="Gladieux P."/>
            <person name="Thoren M.H."/>
            <person name="Johannesson H."/>
        </authorList>
    </citation>
    <scope>NUCLEOTIDE SEQUENCE</scope>
    <source>
        <strain evidence="3">SMH4131-1</strain>
    </source>
</reference>
<organism evidence="3 4">
    <name type="scientific">Cercophora scortea</name>
    <dbReference type="NCBI Taxonomy" id="314031"/>
    <lineage>
        <taxon>Eukaryota</taxon>
        <taxon>Fungi</taxon>
        <taxon>Dikarya</taxon>
        <taxon>Ascomycota</taxon>
        <taxon>Pezizomycotina</taxon>
        <taxon>Sordariomycetes</taxon>
        <taxon>Sordariomycetidae</taxon>
        <taxon>Sordariales</taxon>
        <taxon>Lasiosphaeriaceae</taxon>
        <taxon>Cercophora</taxon>
    </lineage>
</organism>
<keyword evidence="1" id="KW-1133">Transmembrane helix</keyword>
<name>A0AAE0IB34_9PEZI</name>
<sequence length="76" mass="8553">MAWIESLACIKTLCFVCLANKSCLIGSVFPDLILTPSQQAQHSLAGSYVHSISPSHLIHLFLFFCLRRAPEYDRRS</sequence>
<dbReference type="Proteomes" id="UP001286456">
    <property type="component" value="Unassembled WGS sequence"/>
</dbReference>
<gene>
    <name evidence="3" type="ORF">B0T19DRAFT_432302</name>
</gene>
<feature type="transmembrane region" description="Helical" evidence="1">
    <location>
        <begin position="47"/>
        <end position="66"/>
    </location>
</feature>
<evidence type="ECO:0000313" key="4">
    <source>
        <dbReference type="Proteomes" id="UP001286456"/>
    </source>
</evidence>
<evidence type="ECO:0000256" key="2">
    <source>
        <dbReference type="SAM" id="SignalP"/>
    </source>
</evidence>
<keyword evidence="4" id="KW-1185">Reference proteome</keyword>
<feature type="signal peptide" evidence="2">
    <location>
        <begin position="1"/>
        <end position="19"/>
    </location>
</feature>
<evidence type="ECO:0008006" key="5">
    <source>
        <dbReference type="Google" id="ProtNLM"/>
    </source>
</evidence>
<dbReference type="AlphaFoldDB" id="A0AAE0IB34"/>
<feature type="chain" id="PRO_5042247107" description="Secreted protein" evidence="2">
    <location>
        <begin position="20"/>
        <end position="76"/>
    </location>
</feature>
<comment type="caution">
    <text evidence="3">The sequence shown here is derived from an EMBL/GenBank/DDBJ whole genome shotgun (WGS) entry which is preliminary data.</text>
</comment>
<reference evidence="3" key="1">
    <citation type="journal article" date="2023" name="Mol. Phylogenet. Evol.">
        <title>Genome-scale phylogeny and comparative genomics of the fungal order Sordariales.</title>
        <authorList>
            <person name="Hensen N."/>
            <person name="Bonometti L."/>
            <person name="Westerberg I."/>
            <person name="Brannstrom I.O."/>
            <person name="Guillou S."/>
            <person name="Cros-Aarteil S."/>
            <person name="Calhoun S."/>
            <person name="Haridas S."/>
            <person name="Kuo A."/>
            <person name="Mondo S."/>
            <person name="Pangilinan J."/>
            <person name="Riley R."/>
            <person name="LaButti K."/>
            <person name="Andreopoulos B."/>
            <person name="Lipzen A."/>
            <person name="Chen C."/>
            <person name="Yan M."/>
            <person name="Daum C."/>
            <person name="Ng V."/>
            <person name="Clum A."/>
            <person name="Steindorff A."/>
            <person name="Ohm R.A."/>
            <person name="Martin F."/>
            <person name="Silar P."/>
            <person name="Natvig D.O."/>
            <person name="Lalanne C."/>
            <person name="Gautier V."/>
            <person name="Ament-Velasquez S.L."/>
            <person name="Kruys A."/>
            <person name="Hutchinson M.I."/>
            <person name="Powell A.J."/>
            <person name="Barry K."/>
            <person name="Miller A.N."/>
            <person name="Grigoriev I.V."/>
            <person name="Debuchy R."/>
            <person name="Gladieux P."/>
            <person name="Hiltunen Thoren M."/>
            <person name="Johannesson H."/>
        </authorList>
    </citation>
    <scope>NUCLEOTIDE SEQUENCE</scope>
    <source>
        <strain evidence="3">SMH4131-1</strain>
    </source>
</reference>
<proteinExistence type="predicted"/>
<protein>
    <recommendedName>
        <fullName evidence="5">Secreted protein</fullName>
    </recommendedName>
</protein>